<dbReference type="GO" id="GO:0005762">
    <property type="term" value="C:mitochondrial large ribosomal subunit"/>
    <property type="evidence" value="ECO:0007669"/>
    <property type="project" value="TreeGrafter"/>
</dbReference>
<proteinExistence type="predicted"/>
<dbReference type="PANTHER" id="PTHR28271:SF1">
    <property type="entry name" value="LARGE RIBOSOMAL SUBUNIT PROTEIN ML60"/>
    <property type="match status" value="1"/>
</dbReference>
<comment type="caution">
    <text evidence="1">The sequence shown here is derived from an EMBL/GenBank/DDBJ whole genome shotgun (WGS) entry which is preliminary data.</text>
</comment>
<dbReference type="STRING" id="61424.A0A2T9YA92"/>
<name>A0A2T9YA92_9FUNG</name>
<dbReference type="GO" id="GO:0003735">
    <property type="term" value="F:structural constituent of ribosome"/>
    <property type="evidence" value="ECO:0007669"/>
    <property type="project" value="TreeGrafter"/>
</dbReference>
<organism evidence="1 2">
    <name type="scientific">Furculomyces boomerangus</name>
    <dbReference type="NCBI Taxonomy" id="61424"/>
    <lineage>
        <taxon>Eukaryota</taxon>
        <taxon>Fungi</taxon>
        <taxon>Fungi incertae sedis</taxon>
        <taxon>Zoopagomycota</taxon>
        <taxon>Kickxellomycotina</taxon>
        <taxon>Harpellomycetes</taxon>
        <taxon>Harpellales</taxon>
        <taxon>Harpellaceae</taxon>
        <taxon>Furculomyces</taxon>
    </lineage>
</organism>
<dbReference type="PANTHER" id="PTHR28271">
    <property type="entry name" value="54S RIBOSOMAL PROTEIN L31, MITOCHONDRIAL"/>
    <property type="match status" value="1"/>
</dbReference>
<dbReference type="OrthoDB" id="2332379at2759"/>
<dbReference type="Pfam" id="PF09784">
    <property type="entry name" value="L31"/>
    <property type="match status" value="1"/>
</dbReference>
<keyword evidence="2" id="KW-1185">Reference proteome</keyword>
<protein>
    <recommendedName>
        <fullName evidence="3">54S ribosomal protein L31, mitochondrial</fullName>
    </recommendedName>
</protein>
<evidence type="ECO:0008006" key="3">
    <source>
        <dbReference type="Google" id="ProtNLM"/>
    </source>
</evidence>
<gene>
    <name evidence="1" type="ORF">BB559_005168</name>
</gene>
<dbReference type="AlphaFoldDB" id="A0A2T9YA92"/>
<accession>A0A2T9YA92</accession>
<dbReference type="EMBL" id="MBFT01000563">
    <property type="protein sequence ID" value="PVU89252.1"/>
    <property type="molecule type" value="Genomic_DNA"/>
</dbReference>
<evidence type="ECO:0000313" key="2">
    <source>
        <dbReference type="Proteomes" id="UP000245699"/>
    </source>
</evidence>
<dbReference type="InterPro" id="IPR016340">
    <property type="entry name" value="Ribosomal_mL60"/>
</dbReference>
<evidence type="ECO:0000313" key="1">
    <source>
        <dbReference type="EMBL" id="PVU89252.1"/>
    </source>
</evidence>
<reference evidence="1 2" key="1">
    <citation type="journal article" date="2018" name="MBio">
        <title>Comparative Genomics Reveals the Core Gene Toolbox for the Fungus-Insect Symbiosis.</title>
        <authorList>
            <person name="Wang Y."/>
            <person name="Stata M."/>
            <person name="Wang W."/>
            <person name="Stajich J.E."/>
            <person name="White M.M."/>
            <person name="Moncalvo J.M."/>
        </authorList>
    </citation>
    <scope>NUCLEOTIDE SEQUENCE [LARGE SCALE GENOMIC DNA]</scope>
    <source>
        <strain evidence="1 2">AUS-77-4</strain>
    </source>
</reference>
<dbReference type="Proteomes" id="UP000245699">
    <property type="component" value="Unassembled WGS sequence"/>
</dbReference>
<sequence length="110" mass="12571">MFGSYFGAFRASFVPFGGRAWRIPWKLNKTRKANVRKRLSAVDDVIQTLVDSGVQLKSLELAKALPKEHEMLPKNKYTTFSRVTKTHRKGVHKVPKFTKVPIPRTMPVGF</sequence>